<dbReference type="InterPro" id="IPR001900">
    <property type="entry name" value="RNase_II/R"/>
</dbReference>
<keyword evidence="4 8" id="KW-0540">Nuclease</keyword>
<comment type="catalytic activity">
    <reaction evidence="1 8">
        <text>Exonucleolytic cleavage in the 3'- to 5'-direction to yield nucleoside 5'-phosphates.</text>
        <dbReference type="EC" id="3.1.13.1"/>
    </reaction>
</comment>
<accession>A0ABS9KWH2</accession>
<evidence type="ECO:0000256" key="6">
    <source>
        <dbReference type="ARBA" id="ARBA00022839"/>
    </source>
</evidence>
<dbReference type="InterPro" id="IPR050180">
    <property type="entry name" value="RNR_Ribonuclease"/>
</dbReference>
<evidence type="ECO:0000256" key="1">
    <source>
        <dbReference type="ARBA" id="ARBA00001849"/>
    </source>
</evidence>
<dbReference type="InterPro" id="IPR012340">
    <property type="entry name" value="NA-bd_OB-fold"/>
</dbReference>
<feature type="region of interest" description="Disordered" evidence="9">
    <location>
        <begin position="1"/>
        <end position="24"/>
    </location>
</feature>
<evidence type="ECO:0000256" key="3">
    <source>
        <dbReference type="ARBA" id="ARBA00022490"/>
    </source>
</evidence>
<reference evidence="11" key="1">
    <citation type="submission" date="2022-01" db="EMBL/GenBank/DDBJ databases">
        <authorList>
            <person name="Jo J.-H."/>
            <person name="Im W.-T."/>
        </authorList>
    </citation>
    <scope>NUCLEOTIDE SEQUENCE</scope>
    <source>
        <strain evidence="11">NA20</strain>
    </source>
</reference>
<evidence type="ECO:0000259" key="10">
    <source>
        <dbReference type="PROSITE" id="PS50126"/>
    </source>
</evidence>
<dbReference type="EC" id="3.1.13.1" evidence="8"/>
<keyword evidence="12" id="KW-1185">Reference proteome</keyword>
<gene>
    <name evidence="8 11" type="primary">rnr</name>
    <name evidence="11" type="ORF">LZZ85_20395</name>
</gene>
<protein>
    <recommendedName>
        <fullName evidence="8">Ribonuclease R</fullName>
        <shortName evidence="8">RNase R</shortName>
        <ecNumber evidence="8">3.1.13.1</ecNumber>
    </recommendedName>
</protein>
<keyword evidence="5 8" id="KW-0378">Hydrolase</keyword>
<feature type="compositionally biased region" description="Basic and acidic residues" evidence="9">
    <location>
        <begin position="681"/>
        <end position="695"/>
    </location>
</feature>
<dbReference type="Pfam" id="PF00773">
    <property type="entry name" value="RNB"/>
    <property type="match status" value="1"/>
</dbReference>
<dbReference type="Proteomes" id="UP001165367">
    <property type="component" value="Unassembled WGS sequence"/>
</dbReference>
<feature type="compositionally biased region" description="Low complexity" evidence="9">
    <location>
        <begin position="658"/>
        <end position="677"/>
    </location>
</feature>
<dbReference type="SUPFAM" id="SSF50249">
    <property type="entry name" value="Nucleic acid-binding proteins"/>
    <property type="match status" value="3"/>
</dbReference>
<evidence type="ECO:0000256" key="5">
    <source>
        <dbReference type="ARBA" id="ARBA00022801"/>
    </source>
</evidence>
<dbReference type="InterPro" id="IPR003029">
    <property type="entry name" value="S1_domain"/>
</dbReference>
<comment type="similarity">
    <text evidence="8">Belongs to the RNR ribonuclease family. RNase R subfamily.</text>
</comment>
<evidence type="ECO:0000256" key="4">
    <source>
        <dbReference type="ARBA" id="ARBA00022722"/>
    </source>
</evidence>
<dbReference type="PROSITE" id="PS50126">
    <property type="entry name" value="S1"/>
    <property type="match status" value="1"/>
</dbReference>
<evidence type="ECO:0000256" key="7">
    <source>
        <dbReference type="ARBA" id="ARBA00022884"/>
    </source>
</evidence>
<evidence type="ECO:0000313" key="11">
    <source>
        <dbReference type="EMBL" id="MCG2616670.1"/>
    </source>
</evidence>
<dbReference type="InterPro" id="IPR040476">
    <property type="entry name" value="CSD2"/>
</dbReference>
<evidence type="ECO:0000256" key="8">
    <source>
        <dbReference type="HAMAP-Rule" id="MF_01895"/>
    </source>
</evidence>
<evidence type="ECO:0000313" key="12">
    <source>
        <dbReference type="Proteomes" id="UP001165367"/>
    </source>
</evidence>
<dbReference type="Gene3D" id="2.40.50.140">
    <property type="entry name" value="Nucleic acid-binding proteins"/>
    <property type="match status" value="3"/>
</dbReference>
<dbReference type="PANTHER" id="PTHR23355">
    <property type="entry name" value="RIBONUCLEASE"/>
    <property type="match status" value="1"/>
</dbReference>
<comment type="caution">
    <text evidence="11">The sequence shown here is derived from an EMBL/GenBank/DDBJ whole genome shotgun (WGS) entry which is preliminary data.</text>
</comment>
<dbReference type="Pfam" id="PF17876">
    <property type="entry name" value="CSD2"/>
    <property type="match status" value="1"/>
</dbReference>
<feature type="region of interest" description="Disordered" evidence="9">
    <location>
        <begin position="654"/>
        <end position="702"/>
    </location>
</feature>
<evidence type="ECO:0000256" key="9">
    <source>
        <dbReference type="SAM" id="MobiDB-lite"/>
    </source>
</evidence>
<dbReference type="SMART" id="SM00955">
    <property type="entry name" value="RNB"/>
    <property type="match status" value="1"/>
</dbReference>
<organism evidence="11 12">
    <name type="scientific">Terrimonas ginsenosidimutans</name>
    <dbReference type="NCBI Taxonomy" id="2908004"/>
    <lineage>
        <taxon>Bacteria</taxon>
        <taxon>Pseudomonadati</taxon>
        <taxon>Bacteroidota</taxon>
        <taxon>Chitinophagia</taxon>
        <taxon>Chitinophagales</taxon>
        <taxon>Chitinophagaceae</taxon>
        <taxon>Terrimonas</taxon>
    </lineage>
</organism>
<dbReference type="HAMAP" id="MF_01895">
    <property type="entry name" value="RNase_R"/>
    <property type="match status" value="1"/>
</dbReference>
<dbReference type="RefSeq" id="WP_237875208.1">
    <property type="nucleotide sequence ID" value="NZ_JAKLTR010000014.1"/>
</dbReference>
<dbReference type="SMART" id="SM00357">
    <property type="entry name" value="CSP"/>
    <property type="match status" value="2"/>
</dbReference>
<keyword evidence="6 8" id="KW-0269">Exonuclease</keyword>
<dbReference type="InterPro" id="IPR013223">
    <property type="entry name" value="RNase_B_OB_dom"/>
</dbReference>
<dbReference type="CDD" id="cd04471">
    <property type="entry name" value="S1_RNase_R"/>
    <property type="match status" value="1"/>
</dbReference>
<dbReference type="InterPro" id="IPR004476">
    <property type="entry name" value="RNase_II/RNase_R"/>
</dbReference>
<feature type="domain" description="S1 motif" evidence="10">
    <location>
        <begin position="566"/>
        <end position="648"/>
    </location>
</feature>
<keyword evidence="7 8" id="KW-0694">RNA-binding</keyword>
<evidence type="ECO:0000256" key="2">
    <source>
        <dbReference type="ARBA" id="ARBA00004496"/>
    </source>
</evidence>
<dbReference type="InterPro" id="IPR011129">
    <property type="entry name" value="CSD"/>
</dbReference>
<dbReference type="EMBL" id="JAKLTR010000014">
    <property type="protein sequence ID" value="MCG2616670.1"/>
    <property type="molecule type" value="Genomic_DNA"/>
</dbReference>
<keyword evidence="3 8" id="KW-0963">Cytoplasm</keyword>
<name>A0ABS9KWH2_9BACT</name>
<feature type="compositionally biased region" description="Basic residues" evidence="9">
    <location>
        <begin position="1"/>
        <end position="13"/>
    </location>
</feature>
<comment type="function">
    <text evidence="8">3'-5' exoribonuclease that releases 5'-nucleoside monophosphates and is involved in maturation of structured RNAs.</text>
</comment>
<sequence length="702" mass="79553">MGRKNNSKKKHNKSNGSEGKTFKGKLDITRSGMGFVIVPDMETDILIRPNDFNTAMHGDTVLVRVSGGGRRLQGEVTEVMERKRKEFIGQIQMNETFAFFIAESEKPMPDFFIPLGNLNKAKNNDRVLARLVKWEKGDKRPVGEVVSLLSEENPNDIAMKEILLEAGFPLGFPDDALEVAARIPDEIPSTEIKKRKDVREILTLTIDPVDAKDFDDAISFRVLKNGLFEIGVHIADVSHYVEPDNALDKFAYQKATSVYLPDRVNPMLPEHISNVLCSLRPNEDKLTFSAIFTINAKAEVKDYWLGRTVIHSDRRYTYEEAQDIIETKAGDNAEVILTLNDLAQKMRRKRFAKGAINFSSQEVRFKLDEKGDPIGIVVKESKESHQLIEEFMLLANRYVAEHISKIKVKNKPLPFPYRIHDTPDTEKLLPFIAFANKFGHKFDASSPEAIAVSFNQLLKDAHGKPEQHVLEQLGIRTMAKAKYTIENVGHYGLGFAFYCHFTSPIRRYPDIMVHRVLQEVLDNHVIVDKKMEDRCKHCSERERAAMEAERASNKYKQVQYMQNHVGEDFDGVISGVASFGFWVETVDTKCEGLVSVNTLLEYDEFRHVENDYALVGMRSGKKFRMGDKVRIKVVAANLLKRQLDYDWVIVEDTARSESTPSPKSGTKSSGKSTAKSAQTPKTDKPKAARPKAEKPKGKKKKE</sequence>
<proteinExistence type="inferred from homology"/>
<dbReference type="InterPro" id="IPR011805">
    <property type="entry name" value="RNase_R"/>
</dbReference>
<dbReference type="NCBIfam" id="TIGR00358">
    <property type="entry name" value="3_prime_RNase"/>
    <property type="match status" value="1"/>
</dbReference>
<dbReference type="PANTHER" id="PTHR23355:SF9">
    <property type="entry name" value="DIS3-LIKE EXONUCLEASE 2"/>
    <property type="match status" value="1"/>
</dbReference>
<dbReference type="Pfam" id="PF08206">
    <property type="entry name" value="OB_RNB"/>
    <property type="match status" value="1"/>
</dbReference>
<comment type="subcellular location">
    <subcellularLocation>
        <location evidence="2 8">Cytoplasm</location>
    </subcellularLocation>
</comment>
<dbReference type="NCBIfam" id="TIGR02063">
    <property type="entry name" value="RNase_R"/>
    <property type="match status" value="1"/>
</dbReference>